<keyword evidence="3" id="KW-1185">Reference proteome</keyword>
<reference evidence="2" key="1">
    <citation type="journal article" date="2014" name="Int. J. Syst. Evol. Microbiol.">
        <title>Complete genome sequence of Corynebacterium casei LMG S-19264T (=DSM 44701T), isolated from a smear-ripened cheese.</title>
        <authorList>
            <consortium name="US DOE Joint Genome Institute (JGI-PGF)"/>
            <person name="Walter F."/>
            <person name="Albersmeier A."/>
            <person name="Kalinowski J."/>
            <person name="Ruckert C."/>
        </authorList>
    </citation>
    <scope>NUCLEOTIDE SEQUENCE</scope>
    <source>
        <strain evidence="2">VKM Ac-1958</strain>
    </source>
</reference>
<feature type="domain" description="Imm-5-like" evidence="1">
    <location>
        <begin position="18"/>
        <end position="139"/>
    </location>
</feature>
<dbReference type="EMBL" id="BSET01000001">
    <property type="protein sequence ID" value="GLK01291.1"/>
    <property type="molecule type" value="Genomic_DNA"/>
</dbReference>
<organism evidence="2 3">
    <name type="scientific">Microbacterium keratanolyticum</name>
    <dbReference type="NCBI Taxonomy" id="67574"/>
    <lineage>
        <taxon>Bacteria</taxon>
        <taxon>Bacillati</taxon>
        <taxon>Actinomycetota</taxon>
        <taxon>Actinomycetes</taxon>
        <taxon>Micrococcales</taxon>
        <taxon>Microbacteriaceae</taxon>
        <taxon>Microbacterium</taxon>
    </lineage>
</organism>
<protein>
    <recommendedName>
        <fullName evidence="1">Imm-5-like domain-containing protein</fullName>
    </recommendedName>
</protein>
<dbReference type="AlphaFoldDB" id="A0A9W6HSH7"/>
<evidence type="ECO:0000259" key="1">
    <source>
        <dbReference type="Pfam" id="PF21805"/>
    </source>
</evidence>
<dbReference type="RefSeq" id="WP_204938945.1">
    <property type="nucleotide sequence ID" value="NZ_BAAAUM010000001.1"/>
</dbReference>
<reference evidence="2" key="2">
    <citation type="submission" date="2023-01" db="EMBL/GenBank/DDBJ databases">
        <authorList>
            <person name="Sun Q."/>
            <person name="Evtushenko L."/>
        </authorList>
    </citation>
    <scope>NUCLEOTIDE SEQUENCE</scope>
    <source>
        <strain evidence="2">VKM Ac-1958</strain>
    </source>
</reference>
<gene>
    <name evidence="2" type="ORF">GCM10017596_10060</name>
</gene>
<evidence type="ECO:0000313" key="2">
    <source>
        <dbReference type="EMBL" id="GLK01291.1"/>
    </source>
</evidence>
<accession>A0A9W6HSH7</accession>
<dbReference type="InterPro" id="IPR048667">
    <property type="entry name" value="Imm5-like"/>
</dbReference>
<evidence type="ECO:0000313" key="3">
    <source>
        <dbReference type="Proteomes" id="UP001142325"/>
    </source>
</evidence>
<dbReference type="Pfam" id="PF21805">
    <property type="entry name" value="Imm5_like"/>
    <property type="match status" value="1"/>
</dbReference>
<sequence>MSMTIDTTLPDDNDLELPERDRRALVEWTVACAERLLPLYLAARPDDTRPRDALDAALSFLSGELSIDEVRESAFACHAAAREVEDPAASAAARVCGQAAAVAHMAGHSRQVPRHTAKAFPDDRSRRDEELAWQRMNIPTRYDRYVYEGD</sequence>
<dbReference type="Proteomes" id="UP001142325">
    <property type="component" value="Unassembled WGS sequence"/>
</dbReference>
<name>A0A9W6HSH7_9MICO</name>
<proteinExistence type="predicted"/>
<comment type="caution">
    <text evidence="2">The sequence shown here is derived from an EMBL/GenBank/DDBJ whole genome shotgun (WGS) entry which is preliminary data.</text>
</comment>